<evidence type="ECO:0000313" key="2">
    <source>
        <dbReference type="Proteomes" id="UP000494165"/>
    </source>
</evidence>
<protein>
    <submittedName>
        <fullName evidence="1">Uncharacterized protein</fullName>
    </submittedName>
</protein>
<keyword evidence="2" id="KW-1185">Reference proteome</keyword>
<proteinExistence type="predicted"/>
<organism evidence="1 2">
    <name type="scientific">Cloeon dipterum</name>
    <dbReference type="NCBI Taxonomy" id="197152"/>
    <lineage>
        <taxon>Eukaryota</taxon>
        <taxon>Metazoa</taxon>
        <taxon>Ecdysozoa</taxon>
        <taxon>Arthropoda</taxon>
        <taxon>Hexapoda</taxon>
        <taxon>Insecta</taxon>
        <taxon>Pterygota</taxon>
        <taxon>Palaeoptera</taxon>
        <taxon>Ephemeroptera</taxon>
        <taxon>Pisciforma</taxon>
        <taxon>Baetidae</taxon>
        <taxon>Cloeon</taxon>
    </lineage>
</organism>
<name>A0A8S1CLB9_9INSE</name>
<evidence type="ECO:0000313" key="1">
    <source>
        <dbReference type="EMBL" id="CAB3366063.1"/>
    </source>
</evidence>
<gene>
    <name evidence="1" type="ORF">CLODIP_2_CD16213</name>
</gene>
<reference evidence="1 2" key="1">
    <citation type="submission" date="2020-04" db="EMBL/GenBank/DDBJ databases">
        <authorList>
            <person name="Alioto T."/>
            <person name="Alioto T."/>
            <person name="Gomez Garrido J."/>
        </authorList>
    </citation>
    <scope>NUCLEOTIDE SEQUENCE [LARGE SCALE GENOMIC DNA]</scope>
</reference>
<dbReference type="AlphaFoldDB" id="A0A8S1CLB9"/>
<accession>A0A8S1CLB9</accession>
<dbReference type="EMBL" id="CADEPI010000023">
    <property type="protein sequence ID" value="CAB3366063.1"/>
    <property type="molecule type" value="Genomic_DNA"/>
</dbReference>
<comment type="caution">
    <text evidence="1">The sequence shown here is derived from an EMBL/GenBank/DDBJ whole genome shotgun (WGS) entry which is preliminary data.</text>
</comment>
<sequence>MFCAKSQLKNRFEALLFFEGLWNMIDANIAAQAEVLFLNHSSETSAKIFRTVTWTLKIRCALWSWTRLWLLVKASPN</sequence>
<dbReference type="Proteomes" id="UP000494165">
    <property type="component" value="Unassembled WGS sequence"/>
</dbReference>